<evidence type="ECO:0000313" key="2">
    <source>
        <dbReference type="Proteomes" id="UP000728185"/>
    </source>
</evidence>
<organism evidence="1 2">
    <name type="scientific">Fasciolopsis buskii</name>
    <dbReference type="NCBI Taxonomy" id="27845"/>
    <lineage>
        <taxon>Eukaryota</taxon>
        <taxon>Metazoa</taxon>
        <taxon>Spiralia</taxon>
        <taxon>Lophotrochozoa</taxon>
        <taxon>Platyhelminthes</taxon>
        <taxon>Trematoda</taxon>
        <taxon>Digenea</taxon>
        <taxon>Plagiorchiida</taxon>
        <taxon>Echinostomata</taxon>
        <taxon>Echinostomatoidea</taxon>
        <taxon>Fasciolidae</taxon>
        <taxon>Fasciolopsis</taxon>
    </lineage>
</organism>
<keyword evidence="2" id="KW-1185">Reference proteome</keyword>
<name>A0A8E0VKK2_9TREM</name>
<reference evidence="1" key="1">
    <citation type="submission" date="2019-05" db="EMBL/GenBank/DDBJ databases">
        <title>Annotation for the trematode Fasciolopsis buski.</title>
        <authorList>
            <person name="Choi Y.-J."/>
        </authorList>
    </citation>
    <scope>NUCLEOTIDE SEQUENCE</scope>
    <source>
        <strain evidence="1">HT</strain>
        <tissue evidence="1">Whole worm</tissue>
    </source>
</reference>
<dbReference type="AlphaFoldDB" id="A0A8E0VKK2"/>
<sequence length="336" mass="37633">MLRIGCRLQNPSVIASSVPPLAARNGSRRCESGQPLACTTGMPQKSKLLGSLRQSFRGSRASGGPMGANSIDVASGAAVRVPPVGTVFPIRKRPEPEFYLQVILSDRVDTEEPKQLFASTRSQLVEDLECMVIRFQNTTRPNVYADDLIEILALSVWKLKVSLIDKHQIRTLLMTINRLIEYLFDLQTEIDRLKRSVLISLCCHGILFASKLISPVGLTVTILRNLIAFLDLCLDEESEKADGPNRTPPPWLVRPDWICIPVLKILACSITKLDWEKLENPVLCAFTQYGQRTKRARFSSLVSVMPQLTQSEHRVVFLRLINRLLPDSRETSKNGT</sequence>
<protein>
    <submittedName>
        <fullName evidence="1">Uncharacterized protein</fullName>
    </submittedName>
</protein>
<dbReference type="EMBL" id="LUCM01004785">
    <property type="protein sequence ID" value="KAA0193813.1"/>
    <property type="molecule type" value="Genomic_DNA"/>
</dbReference>
<gene>
    <name evidence="1" type="ORF">FBUS_05221</name>
</gene>
<accession>A0A8E0VKK2</accession>
<proteinExistence type="predicted"/>
<comment type="caution">
    <text evidence="1">The sequence shown here is derived from an EMBL/GenBank/DDBJ whole genome shotgun (WGS) entry which is preliminary data.</text>
</comment>
<evidence type="ECO:0000313" key="1">
    <source>
        <dbReference type="EMBL" id="KAA0193813.1"/>
    </source>
</evidence>
<dbReference type="Proteomes" id="UP000728185">
    <property type="component" value="Unassembled WGS sequence"/>
</dbReference>